<keyword evidence="3" id="KW-0378">Hydrolase</keyword>
<evidence type="ECO:0000256" key="2">
    <source>
        <dbReference type="ARBA" id="ARBA00022729"/>
    </source>
</evidence>
<dbReference type="PRINTS" id="PR00722">
    <property type="entry name" value="CHYMOTRYPSIN"/>
</dbReference>
<feature type="signal peptide" evidence="5">
    <location>
        <begin position="1"/>
        <end position="18"/>
    </location>
</feature>
<dbReference type="Proteomes" id="UP001302274">
    <property type="component" value="Unassembled WGS sequence"/>
</dbReference>
<evidence type="ECO:0000313" key="7">
    <source>
        <dbReference type="Proteomes" id="UP001302274"/>
    </source>
</evidence>
<dbReference type="RefSeq" id="WP_323576204.1">
    <property type="nucleotide sequence ID" value="NZ_JAYGJQ010000001.1"/>
</dbReference>
<keyword evidence="7" id="KW-1185">Reference proteome</keyword>
<protein>
    <submittedName>
        <fullName evidence="6">Serine protease</fullName>
    </submittedName>
</protein>
<dbReference type="SUPFAM" id="SSF50494">
    <property type="entry name" value="Trypsin-like serine proteases"/>
    <property type="match status" value="1"/>
</dbReference>
<feature type="chain" id="PRO_5045097355" evidence="5">
    <location>
        <begin position="19"/>
        <end position="293"/>
    </location>
</feature>
<dbReference type="GO" id="GO:0008233">
    <property type="term" value="F:peptidase activity"/>
    <property type="evidence" value="ECO:0007669"/>
    <property type="project" value="UniProtKB-KW"/>
</dbReference>
<dbReference type="InterPro" id="IPR001314">
    <property type="entry name" value="Peptidase_S1A"/>
</dbReference>
<gene>
    <name evidence="6" type="ORF">SHI21_09810</name>
</gene>
<evidence type="ECO:0000256" key="4">
    <source>
        <dbReference type="ARBA" id="ARBA00022825"/>
    </source>
</evidence>
<sequence>MKILLSFFVLSISINSFAQDSWIDKVIYGVDDRKDIFESTNDMYKQLANSTAAMISDSSLVSREDDTVLVSSTTLEQDGICADARFAKQVAAANCSGFLVGDQYLVTAGHCIQDLDDCERYSWVFGYANVTEEKLTQIIPKTEVYKCNKIVSRVLDRSTYNDFALVRLDRVVAGHTPLKFRTTGKIADKAGLVVIGHPSGLPTKIADGANVRSNTNKYYFQATLDTFGGNSGSAVFDSTTGVVEGILVRGETDYVNDPIQNCYRPKVCKVTECRGEDVTRITNIKELQKIIRK</sequence>
<dbReference type="GO" id="GO:0006508">
    <property type="term" value="P:proteolysis"/>
    <property type="evidence" value="ECO:0007669"/>
    <property type="project" value="UniProtKB-KW"/>
</dbReference>
<keyword evidence="2 5" id="KW-0732">Signal</keyword>
<name>A0ABU5VTW6_9BACT</name>
<dbReference type="InterPro" id="IPR018114">
    <property type="entry name" value="TRYPSIN_HIS"/>
</dbReference>
<dbReference type="InterPro" id="IPR043504">
    <property type="entry name" value="Peptidase_S1_PA_chymotrypsin"/>
</dbReference>
<dbReference type="PANTHER" id="PTHR15462">
    <property type="entry name" value="SERINE PROTEASE"/>
    <property type="match status" value="1"/>
</dbReference>
<evidence type="ECO:0000256" key="1">
    <source>
        <dbReference type="ARBA" id="ARBA00022670"/>
    </source>
</evidence>
<keyword evidence="4" id="KW-0720">Serine protease</keyword>
<dbReference type="EMBL" id="JAYGJQ010000001">
    <property type="protein sequence ID" value="MEA9356500.1"/>
    <property type="molecule type" value="Genomic_DNA"/>
</dbReference>
<evidence type="ECO:0000256" key="3">
    <source>
        <dbReference type="ARBA" id="ARBA00022801"/>
    </source>
</evidence>
<dbReference type="Pfam" id="PF13365">
    <property type="entry name" value="Trypsin_2"/>
    <property type="match status" value="1"/>
</dbReference>
<accession>A0ABU5VTW6</accession>
<proteinExistence type="predicted"/>
<dbReference type="Gene3D" id="2.40.10.10">
    <property type="entry name" value="Trypsin-like serine proteases"/>
    <property type="match status" value="2"/>
</dbReference>
<dbReference type="PROSITE" id="PS00134">
    <property type="entry name" value="TRYPSIN_HIS"/>
    <property type="match status" value="1"/>
</dbReference>
<organism evidence="6 7">
    <name type="scientific">Bacteriovorax antarcticus</name>
    <dbReference type="NCBI Taxonomy" id="3088717"/>
    <lineage>
        <taxon>Bacteria</taxon>
        <taxon>Pseudomonadati</taxon>
        <taxon>Bdellovibrionota</taxon>
        <taxon>Bacteriovoracia</taxon>
        <taxon>Bacteriovoracales</taxon>
        <taxon>Bacteriovoracaceae</taxon>
        <taxon>Bacteriovorax</taxon>
    </lineage>
</organism>
<dbReference type="InterPro" id="IPR050966">
    <property type="entry name" value="Glutamyl_endopeptidase"/>
</dbReference>
<evidence type="ECO:0000256" key="5">
    <source>
        <dbReference type="SAM" id="SignalP"/>
    </source>
</evidence>
<comment type="caution">
    <text evidence="6">The sequence shown here is derived from an EMBL/GenBank/DDBJ whole genome shotgun (WGS) entry which is preliminary data.</text>
</comment>
<evidence type="ECO:0000313" key="6">
    <source>
        <dbReference type="EMBL" id="MEA9356500.1"/>
    </source>
</evidence>
<dbReference type="InterPro" id="IPR009003">
    <property type="entry name" value="Peptidase_S1_PA"/>
</dbReference>
<reference evidence="6 7" key="1">
    <citation type="submission" date="2023-11" db="EMBL/GenBank/DDBJ databases">
        <title>A Novel Polar Bacteriovorax (B. antarcticus) Isolated from the Biocrust in Antarctica.</title>
        <authorList>
            <person name="Mun W."/>
            <person name="Choi S.Y."/>
            <person name="Mitchell R.J."/>
        </authorList>
    </citation>
    <scope>NUCLEOTIDE SEQUENCE [LARGE SCALE GENOMIC DNA]</scope>
    <source>
        <strain evidence="6 7">PP10</strain>
    </source>
</reference>
<dbReference type="InterPro" id="IPR000126">
    <property type="entry name" value="V8_ser_AS"/>
</dbReference>
<dbReference type="PANTHER" id="PTHR15462:SF8">
    <property type="entry name" value="SERINE PROTEASE"/>
    <property type="match status" value="1"/>
</dbReference>
<dbReference type="PROSITE" id="PS00673">
    <property type="entry name" value="V8_SER"/>
    <property type="match status" value="1"/>
</dbReference>
<keyword evidence="1 6" id="KW-0645">Protease</keyword>